<organism evidence="2 3">
    <name type="scientific">Pholiota conissans</name>
    <dbReference type="NCBI Taxonomy" id="109636"/>
    <lineage>
        <taxon>Eukaryota</taxon>
        <taxon>Fungi</taxon>
        <taxon>Dikarya</taxon>
        <taxon>Basidiomycota</taxon>
        <taxon>Agaricomycotina</taxon>
        <taxon>Agaricomycetes</taxon>
        <taxon>Agaricomycetidae</taxon>
        <taxon>Agaricales</taxon>
        <taxon>Agaricineae</taxon>
        <taxon>Strophariaceae</taxon>
        <taxon>Pholiota</taxon>
    </lineage>
</organism>
<evidence type="ECO:0000313" key="3">
    <source>
        <dbReference type="Proteomes" id="UP000807469"/>
    </source>
</evidence>
<evidence type="ECO:0000313" key="2">
    <source>
        <dbReference type="EMBL" id="KAF9470433.1"/>
    </source>
</evidence>
<reference evidence="2" key="1">
    <citation type="submission" date="2020-11" db="EMBL/GenBank/DDBJ databases">
        <authorList>
            <consortium name="DOE Joint Genome Institute"/>
            <person name="Ahrendt S."/>
            <person name="Riley R."/>
            <person name="Andreopoulos W."/>
            <person name="Labutti K."/>
            <person name="Pangilinan J."/>
            <person name="Ruiz-Duenas F.J."/>
            <person name="Barrasa J.M."/>
            <person name="Sanchez-Garcia M."/>
            <person name="Camarero S."/>
            <person name="Miyauchi S."/>
            <person name="Serrano A."/>
            <person name="Linde D."/>
            <person name="Babiker R."/>
            <person name="Drula E."/>
            <person name="Ayuso-Fernandez I."/>
            <person name="Pacheco R."/>
            <person name="Padilla G."/>
            <person name="Ferreira P."/>
            <person name="Barriuso J."/>
            <person name="Kellner H."/>
            <person name="Castanera R."/>
            <person name="Alfaro M."/>
            <person name="Ramirez L."/>
            <person name="Pisabarro A.G."/>
            <person name="Kuo A."/>
            <person name="Tritt A."/>
            <person name="Lipzen A."/>
            <person name="He G."/>
            <person name="Yan M."/>
            <person name="Ng V."/>
            <person name="Cullen D."/>
            <person name="Martin F."/>
            <person name="Rosso M.-N."/>
            <person name="Henrissat B."/>
            <person name="Hibbett D."/>
            <person name="Martinez A.T."/>
            <person name="Grigoriev I.V."/>
        </authorList>
    </citation>
    <scope>NUCLEOTIDE SEQUENCE</scope>
    <source>
        <strain evidence="2">CIRM-BRFM 674</strain>
    </source>
</reference>
<evidence type="ECO:0000256" key="1">
    <source>
        <dbReference type="SAM" id="MobiDB-lite"/>
    </source>
</evidence>
<feature type="region of interest" description="Disordered" evidence="1">
    <location>
        <begin position="165"/>
        <end position="202"/>
    </location>
</feature>
<proteinExistence type="predicted"/>
<keyword evidence="3" id="KW-1185">Reference proteome</keyword>
<name>A0A9P5YID9_9AGAR</name>
<protein>
    <submittedName>
        <fullName evidence="2">Uncharacterized protein</fullName>
    </submittedName>
</protein>
<sequence length="240" mass="25758">MSYESDDDNRFDARIASDKYHNIYSYSHNMSIQCVLARNVPGGNQYSSAFRTTSKSVETFVDESLMPPAVMLVRNRPAMSIHRDPMAIPNPFVPPPPMSGPNPFAPMPNTAPPTMANSNPFAVGTTSTPFTAENIAAQSNPVQPYVFGPASAKAAALKKAALQASSGRDTESHAITVSSVASSSTAPAEGGAETRTNNEVYDQHGRLLDQAAMDFLMEERRALRSSSGSSISSFEGHRLL</sequence>
<comment type="caution">
    <text evidence="2">The sequence shown here is derived from an EMBL/GenBank/DDBJ whole genome shotgun (WGS) entry which is preliminary data.</text>
</comment>
<dbReference type="EMBL" id="MU156002">
    <property type="protein sequence ID" value="KAF9470433.1"/>
    <property type="molecule type" value="Genomic_DNA"/>
</dbReference>
<dbReference type="Proteomes" id="UP000807469">
    <property type="component" value="Unassembled WGS sequence"/>
</dbReference>
<feature type="compositionally biased region" description="Low complexity" evidence="1">
    <location>
        <begin position="176"/>
        <end position="186"/>
    </location>
</feature>
<dbReference type="AlphaFoldDB" id="A0A9P5YID9"/>
<gene>
    <name evidence="2" type="ORF">BDN70DRAFT_902111</name>
</gene>
<accession>A0A9P5YID9</accession>